<accession>A0ABX2D1S3</accession>
<dbReference type="RefSeq" id="WP_172190310.1">
    <property type="nucleotide sequence ID" value="NZ_CAWPPK010000301.1"/>
</dbReference>
<name>A0ABX2D1S3_9CYAN</name>
<feature type="transmembrane region" description="Helical" evidence="1">
    <location>
        <begin position="33"/>
        <end position="56"/>
    </location>
</feature>
<sequence>MSVLILKVEARWQFIEYNIKGQYQENVMSGHDALMLGLLLLPGLALSIAIMGAFAAGG</sequence>
<keyword evidence="3" id="KW-1185">Reference proteome</keyword>
<keyword evidence="1" id="KW-1133">Transmembrane helix</keyword>
<dbReference type="EMBL" id="SRRZ01000084">
    <property type="protein sequence ID" value="NQE36413.1"/>
    <property type="molecule type" value="Genomic_DNA"/>
</dbReference>
<evidence type="ECO:0000256" key="1">
    <source>
        <dbReference type="SAM" id="Phobius"/>
    </source>
</evidence>
<organism evidence="2 3">
    <name type="scientific">Microcoleus asticus IPMA8</name>
    <dbReference type="NCBI Taxonomy" id="2563858"/>
    <lineage>
        <taxon>Bacteria</taxon>
        <taxon>Bacillati</taxon>
        <taxon>Cyanobacteriota</taxon>
        <taxon>Cyanophyceae</taxon>
        <taxon>Oscillatoriophycideae</taxon>
        <taxon>Oscillatoriales</taxon>
        <taxon>Microcoleaceae</taxon>
        <taxon>Microcoleus</taxon>
        <taxon>Microcoleus asticus</taxon>
    </lineage>
</organism>
<evidence type="ECO:0000313" key="3">
    <source>
        <dbReference type="Proteomes" id="UP000702425"/>
    </source>
</evidence>
<protein>
    <submittedName>
        <fullName evidence="2">Uncharacterized protein</fullName>
    </submittedName>
</protein>
<keyword evidence="1" id="KW-0472">Membrane</keyword>
<keyword evidence="1" id="KW-0812">Transmembrane</keyword>
<reference evidence="2 3" key="1">
    <citation type="journal article" date="2020" name="Sci. Rep.">
        <title>A novel cyanobacterial geosmin producer, revising GeoA distribution and dispersion patterns in Bacteria.</title>
        <authorList>
            <person name="Churro C."/>
            <person name="Semedo-Aguiar A.P."/>
            <person name="Silva A.D."/>
            <person name="Pereira-Leal J.B."/>
            <person name="Leite R.B."/>
        </authorList>
    </citation>
    <scope>NUCLEOTIDE SEQUENCE [LARGE SCALE GENOMIC DNA]</scope>
    <source>
        <strain evidence="2 3">IPMA8</strain>
    </source>
</reference>
<dbReference type="Proteomes" id="UP000702425">
    <property type="component" value="Unassembled WGS sequence"/>
</dbReference>
<gene>
    <name evidence="2" type="ORF">E5S67_04178</name>
</gene>
<comment type="caution">
    <text evidence="2">The sequence shown here is derived from an EMBL/GenBank/DDBJ whole genome shotgun (WGS) entry which is preliminary data.</text>
</comment>
<proteinExistence type="predicted"/>
<evidence type="ECO:0000313" key="2">
    <source>
        <dbReference type="EMBL" id="NQE36413.1"/>
    </source>
</evidence>